<reference evidence="2 3" key="1">
    <citation type="journal article" date="2007" name="Nature">
        <title>Evolution of genes and genomes on the Drosophila phylogeny.</title>
        <authorList>
            <consortium name="Drosophila 12 Genomes Consortium"/>
            <person name="Clark A.G."/>
            <person name="Eisen M.B."/>
            <person name="Smith D.R."/>
            <person name="Bergman C.M."/>
            <person name="Oliver B."/>
            <person name="Markow T.A."/>
            <person name="Kaufman T.C."/>
            <person name="Kellis M."/>
            <person name="Gelbart W."/>
            <person name="Iyer V.N."/>
            <person name="Pollard D.A."/>
            <person name="Sackton T.B."/>
            <person name="Larracuente A.M."/>
            <person name="Singh N.D."/>
            <person name="Abad J.P."/>
            <person name="Abt D.N."/>
            <person name="Adryan B."/>
            <person name="Aguade M."/>
            <person name="Akashi H."/>
            <person name="Anderson W.W."/>
            <person name="Aquadro C.F."/>
            <person name="Ardell D.H."/>
            <person name="Arguello R."/>
            <person name="Artieri C.G."/>
            <person name="Barbash D.A."/>
            <person name="Barker D."/>
            <person name="Barsanti P."/>
            <person name="Batterham P."/>
            <person name="Batzoglou S."/>
            <person name="Begun D."/>
            <person name="Bhutkar A."/>
            <person name="Blanco E."/>
            <person name="Bosak S.A."/>
            <person name="Bradley R.K."/>
            <person name="Brand A.D."/>
            <person name="Brent M.R."/>
            <person name="Brooks A.N."/>
            <person name="Brown R.H."/>
            <person name="Butlin R.K."/>
            <person name="Caggese C."/>
            <person name="Calvi B.R."/>
            <person name="Bernardo de Carvalho A."/>
            <person name="Caspi A."/>
            <person name="Castrezana S."/>
            <person name="Celniker S.E."/>
            <person name="Chang J.L."/>
            <person name="Chapple C."/>
            <person name="Chatterji S."/>
            <person name="Chinwalla A."/>
            <person name="Civetta A."/>
            <person name="Clifton S.W."/>
            <person name="Comeron J.M."/>
            <person name="Costello J.C."/>
            <person name="Coyne J.A."/>
            <person name="Daub J."/>
            <person name="David R.G."/>
            <person name="Delcher A.L."/>
            <person name="Delehaunty K."/>
            <person name="Do C.B."/>
            <person name="Ebling H."/>
            <person name="Edwards K."/>
            <person name="Eickbush T."/>
            <person name="Evans J.D."/>
            <person name="Filipski A."/>
            <person name="Findeiss S."/>
            <person name="Freyhult E."/>
            <person name="Fulton L."/>
            <person name="Fulton R."/>
            <person name="Garcia A.C."/>
            <person name="Gardiner A."/>
            <person name="Garfield D.A."/>
            <person name="Garvin B.E."/>
            <person name="Gibson G."/>
            <person name="Gilbert D."/>
            <person name="Gnerre S."/>
            <person name="Godfrey J."/>
            <person name="Good R."/>
            <person name="Gotea V."/>
            <person name="Gravely B."/>
            <person name="Greenberg A.J."/>
            <person name="Griffiths-Jones S."/>
            <person name="Gross S."/>
            <person name="Guigo R."/>
            <person name="Gustafson E.A."/>
            <person name="Haerty W."/>
            <person name="Hahn M.W."/>
            <person name="Halligan D.L."/>
            <person name="Halpern A.L."/>
            <person name="Halter G.M."/>
            <person name="Han M.V."/>
            <person name="Heger A."/>
            <person name="Hillier L."/>
            <person name="Hinrichs A.S."/>
            <person name="Holmes I."/>
            <person name="Hoskins R.A."/>
            <person name="Hubisz M.J."/>
            <person name="Hultmark D."/>
            <person name="Huntley M.A."/>
            <person name="Jaffe D.B."/>
            <person name="Jagadeeshan S."/>
            <person name="Jeck W.R."/>
            <person name="Johnson J."/>
            <person name="Jones C.D."/>
            <person name="Jordan W.C."/>
            <person name="Karpen G.H."/>
            <person name="Kataoka E."/>
            <person name="Keightley P.D."/>
            <person name="Kheradpour P."/>
            <person name="Kirkness E.F."/>
            <person name="Koerich L.B."/>
            <person name="Kristiansen K."/>
            <person name="Kudrna D."/>
            <person name="Kulathinal R.J."/>
            <person name="Kumar S."/>
            <person name="Kwok R."/>
            <person name="Lander E."/>
            <person name="Langley C.H."/>
            <person name="Lapoint R."/>
            <person name="Lazzaro B.P."/>
            <person name="Lee S.J."/>
            <person name="Levesque L."/>
            <person name="Li R."/>
            <person name="Lin C.F."/>
            <person name="Lin M.F."/>
            <person name="Lindblad-Toh K."/>
            <person name="Llopart A."/>
            <person name="Long M."/>
            <person name="Low L."/>
            <person name="Lozovsky E."/>
            <person name="Lu J."/>
            <person name="Luo M."/>
            <person name="Machado C.A."/>
            <person name="Makalowski W."/>
            <person name="Marzo M."/>
            <person name="Matsuda M."/>
            <person name="Matzkin L."/>
            <person name="McAllister B."/>
            <person name="McBride C.S."/>
            <person name="McKernan B."/>
            <person name="McKernan K."/>
            <person name="Mendez-Lago M."/>
            <person name="Minx P."/>
            <person name="Mollenhauer M.U."/>
            <person name="Montooth K."/>
            <person name="Mount S.M."/>
            <person name="Mu X."/>
            <person name="Myers E."/>
            <person name="Negre B."/>
            <person name="Newfeld S."/>
            <person name="Nielsen R."/>
            <person name="Noor M.A."/>
            <person name="O'Grady P."/>
            <person name="Pachter L."/>
            <person name="Papaceit M."/>
            <person name="Parisi M.J."/>
            <person name="Parisi M."/>
            <person name="Parts L."/>
            <person name="Pedersen J.S."/>
            <person name="Pesole G."/>
            <person name="Phillippy A.M."/>
            <person name="Ponting C.P."/>
            <person name="Pop M."/>
            <person name="Porcelli D."/>
            <person name="Powell J.R."/>
            <person name="Prohaska S."/>
            <person name="Pruitt K."/>
            <person name="Puig M."/>
            <person name="Quesneville H."/>
            <person name="Ram K.R."/>
            <person name="Rand D."/>
            <person name="Rasmussen M.D."/>
            <person name="Reed L.K."/>
            <person name="Reenan R."/>
            <person name="Reily A."/>
            <person name="Remington K.A."/>
            <person name="Rieger T.T."/>
            <person name="Ritchie M.G."/>
            <person name="Robin C."/>
            <person name="Rogers Y.H."/>
            <person name="Rohde C."/>
            <person name="Rozas J."/>
            <person name="Rubenfield M.J."/>
            <person name="Ruiz A."/>
            <person name="Russo S."/>
            <person name="Salzberg S.L."/>
            <person name="Sanchez-Gracia A."/>
            <person name="Saranga D.J."/>
            <person name="Sato H."/>
            <person name="Schaeffer S.W."/>
            <person name="Schatz M.C."/>
            <person name="Schlenke T."/>
            <person name="Schwartz R."/>
            <person name="Segarra C."/>
            <person name="Singh R.S."/>
            <person name="Sirot L."/>
            <person name="Sirota M."/>
            <person name="Sisneros N.B."/>
            <person name="Smith C.D."/>
            <person name="Smith T.F."/>
            <person name="Spieth J."/>
            <person name="Stage D.E."/>
            <person name="Stark A."/>
            <person name="Stephan W."/>
            <person name="Strausberg R.L."/>
            <person name="Strempel S."/>
            <person name="Sturgill D."/>
            <person name="Sutton G."/>
            <person name="Sutton G.G."/>
            <person name="Tao W."/>
            <person name="Teichmann S."/>
            <person name="Tobari Y.N."/>
            <person name="Tomimura Y."/>
            <person name="Tsolas J.M."/>
            <person name="Valente V.L."/>
            <person name="Venter E."/>
            <person name="Venter J.C."/>
            <person name="Vicario S."/>
            <person name="Vieira F.G."/>
            <person name="Vilella A.J."/>
            <person name="Villasante A."/>
            <person name="Walenz B."/>
            <person name="Wang J."/>
            <person name="Wasserman M."/>
            <person name="Watts T."/>
            <person name="Wilson D."/>
            <person name="Wilson R.K."/>
            <person name="Wing R.A."/>
            <person name="Wolfner M.F."/>
            <person name="Wong A."/>
            <person name="Wong G.K."/>
            <person name="Wu C.I."/>
            <person name="Wu G."/>
            <person name="Yamamoto D."/>
            <person name="Yang H.P."/>
            <person name="Yang S.P."/>
            <person name="Yorke J.A."/>
            <person name="Yoshida K."/>
            <person name="Zdobnov E."/>
            <person name="Zhang P."/>
            <person name="Zhang Y."/>
            <person name="Zimin A.V."/>
            <person name="Baldwin J."/>
            <person name="Abdouelleil A."/>
            <person name="Abdulkadir J."/>
            <person name="Abebe A."/>
            <person name="Abera B."/>
            <person name="Abreu J."/>
            <person name="Acer S.C."/>
            <person name="Aftuck L."/>
            <person name="Alexander A."/>
            <person name="An P."/>
            <person name="Anderson E."/>
            <person name="Anderson S."/>
            <person name="Arachi H."/>
            <person name="Azer M."/>
            <person name="Bachantsang P."/>
            <person name="Barry A."/>
            <person name="Bayul T."/>
            <person name="Berlin A."/>
            <person name="Bessette D."/>
            <person name="Bloom T."/>
            <person name="Blye J."/>
            <person name="Boguslavskiy L."/>
            <person name="Bonnet C."/>
            <person name="Boukhgalter B."/>
            <person name="Bourzgui I."/>
            <person name="Brown A."/>
            <person name="Cahill P."/>
            <person name="Channer S."/>
            <person name="Cheshatsang Y."/>
            <person name="Chuda L."/>
            <person name="Citroen M."/>
            <person name="Collymore A."/>
            <person name="Cooke P."/>
            <person name="Costello M."/>
            <person name="D'Aco K."/>
            <person name="Daza R."/>
            <person name="De Haan G."/>
            <person name="DeGray S."/>
            <person name="DeMaso C."/>
            <person name="Dhargay N."/>
            <person name="Dooley K."/>
            <person name="Dooley E."/>
            <person name="Doricent M."/>
            <person name="Dorje P."/>
            <person name="Dorjee K."/>
            <person name="Dupes A."/>
            <person name="Elong R."/>
            <person name="Falk J."/>
            <person name="Farina A."/>
            <person name="Faro S."/>
            <person name="Ferguson D."/>
            <person name="Fisher S."/>
            <person name="Foley C.D."/>
            <person name="Franke A."/>
            <person name="Friedrich D."/>
            <person name="Gadbois L."/>
            <person name="Gearin G."/>
            <person name="Gearin C.R."/>
            <person name="Giannoukos G."/>
            <person name="Goode T."/>
            <person name="Graham J."/>
            <person name="Grandbois E."/>
            <person name="Grewal S."/>
            <person name="Gyaltsen K."/>
            <person name="Hafez N."/>
            <person name="Hagos B."/>
            <person name="Hall J."/>
            <person name="Henson C."/>
            <person name="Hollinger A."/>
            <person name="Honan T."/>
            <person name="Huard M.D."/>
            <person name="Hughes L."/>
            <person name="Hurhula B."/>
            <person name="Husby M.E."/>
            <person name="Kamat A."/>
            <person name="Kanga B."/>
            <person name="Kashin S."/>
            <person name="Khazanovich D."/>
            <person name="Kisner P."/>
            <person name="Lance K."/>
            <person name="Lara M."/>
            <person name="Lee W."/>
            <person name="Lennon N."/>
            <person name="Letendre F."/>
            <person name="LeVine R."/>
            <person name="Lipovsky A."/>
            <person name="Liu X."/>
            <person name="Liu J."/>
            <person name="Liu S."/>
            <person name="Lokyitsang T."/>
            <person name="Lokyitsang Y."/>
            <person name="Lubonja R."/>
            <person name="Lui A."/>
            <person name="MacDonald P."/>
            <person name="Magnisalis V."/>
            <person name="Maru K."/>
            <person name="Matthews C."/>
            <person name="McCusker W."/>
            <person name="McDonough S."/>
            <person name="Mehta T."/>
            <person name="Meldrim J."/>
            <person name="Meneus L."/>
            <person name="Mihai O."/>
            <person name="Mihalev A."/>
            <person name="Mihova T."/>
            <person name="Mittelman R."/>
            <person name="Mlenga V."/>
            <person name="Montmayeur A."/>
            <person name="Mulrain L."/>
            <person name="Navidi A."/>
            <person name="Naylor J."/>
            <person name="Negash T."/>
            <person name="Nguyen T."/>
            <person name="Nguyen N."/>
            <person name="Nicol R."/>
            <person name="Norbu C."/>
            <person name="Norbu N."/>
            <person name="Novod N."/>
            <person name="O'Neill B."/>
            <person name="Osman S."/>
            <person name="Markiewicz E."/>
            <person name="Oyono O.L."/>
            <person name="Patti C."/>
            <person name="Phunkhang P."/>
            <person name="Pierre F."/>
            <person name="Priest M."/>
            <person name="Raghuraman S."/>
            <person name="Rege F."/>
            <person name="Reyes R."/>
            <person name="Rise C."/>
            <person name="Rogov P."/>
            <person name="Ross K."/>
            <person name="Ryan E."/>
            <person name="Settipalli S."/>
            <person name="Shea T."/>
            <person name="Sherpa N."/>
            <person name="Shi L."/>
            <person name="Shih D."/>
            <person name="Sparrow T."/>
            <person name="Spaulding J."/>
            <person name="Stalker J."/>
            <person name="Stange-Thomann N."/>
            <person name="Stavropoulos S."/>
            <person name="Stone C."/>
            <person name="Strader C."/>
            <person name="Tesfaye S."/>
            <person name="Thomson T."/>
            <person name="Thoulutsang Y."/>
            <person name="Thoulutsang D."/>
            <person name="Topham K."/>
            <person name="Topping I."/>
            <person name="Tsamla T."/>
            <person name="Vassiliev H."/>
            <person name="Vo A."/>
            <person name="Wangchuk T."/>
            <person name="Wangdi T."/>
            <person name="Weiand M."/>
            <person name="Wilkinson J."/>
            <person name="Wilson A."/>
            <person name="Yadav S."/>
            <person name="Young G."/>
            <person name="Yu Q."/>
            <person name="Zembek L."/>
            <person name="Zhong D."/>
            <person name="Zimmer A."/>
            <person name="Zwirko Z."/>
            <person name="Jaffe D.B."/>
            <person name="Alvarez P."/>
            <person name="Brockman W."/>
            <person name="Butler J."/>
            <person name="Chin C."/>
            <person name="Gnerre S."/>
            <person name="Grabherr M."/>
            <person name="Kleber M."/>
            <person name="Mauceli E."/>
            <person name="MacCallum I."/>
        </authorList>
    </citation>
    <scope>NUCLEOTIDE SEQUENCE [LARGE SCALE GENOMIC DNA]</scope>
    <source>
        <strain evidence="3">Tucson 15010-1051.87</strain>
    </source>
</reference>
<name>B4LCL3_DROVI</name>
<evidence type="ECO:0000313" key="3">
    <source>
        <dbReference type="Proteomes" id="UP000008792"/>
    </source>
</evidence>
<proteinExistence type="predicted"/>
<dbReference type="OMA" id="MKIIGSC"/>
<dbReference type="InParanoid" id="B4LCL3"/>
<keyword evidence="3" id="KW-1185">Reference proteome</keyword>
<feature type="region of interest" description="Disordered" evidence="1">
    <location>
        <begin position="44"/>
        <end position="75"/>
    </location>
</feature>
<evidence type="ECO:0000313" key="2">
    <source>
        <dbReference type="EMBL" id="EDW69876.1"/>
    </source>
</evidence>
<dbReference type="AlphaFoldDB" id="B4LCL3"/>
<dbReference type="STRING" id="7244.B4LCL3"/>
<gene>
    <name evidence="2" type="primary">Dvir\GJ11879</name>
    <name evidence="2" type="ORF">Dvir_GJ11879</name>
</gene>
<sequence length="142" mass="16087">MAKQMKIIGNCPFCQREVGSDMRPINQLNMDHINILANELKDIQPSESSVSKVSTHKLGDPKDTNSAIESTEKENESIAAITDTMLKMVTEQFERLPDSENHIPEDHAELILAMLSEEQHTYDKFLNKKTSVNPKPPVKRNK</sequence>
<organism evidence="2 3">
    <name type="scientific">Drosophila virilis</name>
    <name type="common">Fruit fly</name>
    <dbReference type="NCBI Taxonomy" id="7244"/>
    <lineage>
        <taxon>Eukaryota</taxon>
        <taxon>Metazoa</taxon>
        <taxon>Ecdysozoa</taxon>
        <taxon>Arthropoda</taxon>
        <taxon>Hexapoda</taxon>
        <taxon>Insecta</taxon>
        <taxon>Pterygota</taxon>
        <taxon>Neoptera</taxon>
        <taxon>Endopterygota</taxon>
        <taxon>Diptera</taxon>
        <taxon>Brachycera</taxon>
        <taxon>Muscomorpha</taxon>
        <taxon>Ephydroidea</taxon>
        <taxon>Drosophilidae</taxon>
        <taxon>Drosophila</taxon>
    </lineage>
</organism>
<accession>B4LCL3</accession>
<dbReference type="Proteomes" id="UP000008792">
    <property type="component" value="Unassembled WGS sequence"/>
</dbReference>
<dbReference type="PhylomeDB" id="B4LCL3"/>
<protein>
    <submittedName>
        <fullName evidence="2">Uncharacterized protein</fullName>
    </submittedName>
</protein>
<dbReference type="HOGENOM" id="CLU_1817836_0_0_1"/>
<evidence type="ECO:0000256" key="1">
    <source>
        <dbReference type="SAM" id="MobiDB-lite"/>
    </source>
</evidence>
<dbReference type="eggNOG" id="ENOG502T9I4">
    <property type="taxonomic scope" value="Eukaryota"/>
</dbReference>
<dbReference type="EMBL" id="CH940647">
    <property type="protein sequence ID" value="EDW69876.1"/>
    <property type="molecule type" value="Genomic_DNA"/>
</dbReference>